<dbReference type="Proteomes" id="UP000054783">
    <property type="component" value="Unassembled WGS sequence"/>
</dbReference>
<evidence type="ECO:0000313" key="1">
    <source>
        <dbReference type="EMBL" id="KRY13700.1"/>
    </source>
</evidence>
<dbReference type="EMBL" id="JYDQ01000133">
    <property type="protein sequence ID" value="KRY13700.1"/>
    <property type="molecule type" value="Genomic_DNA"/>
</dbReference>
<dbReference type="AlphaFoldDB" id="A0A0V0ZMY7"/>
<keyword evidence="2" id="KW-1185">Reference proteome</keyword>
<organism evidence="1 2">
    <name type="scientific">Trichinella patagoniensis</name>
    <dbReference type="NCBI Taxonomy" id="990121"/>
    <lineage>
        <taxon>Eukaryota</taxon>
        <taxon>Metazoa</taxon>
        <taxon>Ecdysozoa</taxon>
        <taxon>Nematoda</taxon>
        <taxon>Enoplea</taxon>
        <taxon>Dorylaimia</taxon>
        <taxon>Trichinellida</taxon>
        <taxon>Trichinellidae</taxon>
        <taxon>Trichinella</taxon>
    </lineage>
</organism>
<protein>
    <submittedName>
        <fullName evidence="1">Uncharacterized protein</fullName>
    </submittedName>
</protein>
<gene>
    <name evidence="1" type="ORF">T12_8214</name>
</gene>
<sequence length="90" mass="9750">MKVSSNPGNQPTTVEYEHADVPTARICTAFTVAVEKACSSIVTPECRLSISSSSGVCQTYDSPMDTIEHVNLQWNTNKRTFPLPISSSDA</sequence>
<accession>A0A0V0ZMY7</accession>
<reference evidence="1 2" key="1">
    <citation type="submission" date="2015-01" db="EMBL/GenBank/DDBJ databases">
        <title>Evolution of Trichinella species and genotypes.</title>
        <authorList>
            <person name="Korhonen P.K."/>
            <person name="Edoardo P."/>
            <person name="Giuseppe L.R."/>
            <person name="Gasser R.B."/>
        </authorList>
    </citation>
    <scope>NUCLEOTIDE SEQUENCE [LARGE SCALE GENOMIC DNA]</scope>
    <source>
        <strain evidence="1">ISS2496</strain>
    </source>
</reference>
<proteinExistence type="predicted"/>
<name>A0A0V0ZMY7_9BILA</name>
<comment type="caution">
    <text evidence="1">The sequence shown here is derived from an EMBL/GenBank/DDBJ whole genome shotgun (WGS) entry which is preliminary data.</text>
</comment>
<evidence type="ECO:0000313" key="2">
    <source>
        <dbReference type="Proteomes" id="UP000054783"/>
    </source>
</evidence>